<dbReference type="InterPro" id="IPR043504">
    <property type="entry name" value="Peptidase_S1_PA_chymotrypsin"/>
</dbReference>
<feature type="domain" description="Peptidase S1" evidence="1">
    <location>
        <begin position="11"/>
        <end position="92"/>
    </location>
</feature>
<dbReference type="GO" id="GO:0006508">
    <property type="term" value="P:proteolysis"/>
    <property type="evidence" value="ECO:0007669"/>
    <property type="project" value="InterPro"/>
</dbReference>
<dbReference type="Pfam" id="PF00089">
    <property type="entry name" value="Trypsin"/>
    <property type="match status" value="1"/>
</dbReference>
<dbReference type="KEGG" id="csol:105369066"/>
<reference evidence="3" key="1">
    <citation type="submission" date="2025-08" db="UniProtKB">
        <authorList>
            <consortium name="RefSeq"/>
        </authorList>
    </citation>
    <scope>IDENTIFICATION</scope>
</reference>
<dbReference type="Gene3D" id="2.40.10.10">
    <property type="entry name" value="Trypsin-like serine proteases"/>
    <property type="match status" value="1"/>
</dbReference>
<evidence type="ECO:0000313" key="3">
    <source>
        <dbReference type="RefSeq" id="XP_011493778.1"/>
    </source>
</evidence>
<dbReference type="GeneID" id="105369066"/>
<protein>
    <submittedName>
        <fullName evidence="3">Uncharacterized protein LOC105369066</fullName>
    </submittedName>
</protein>
<gene>
    <name evidence="3" type="primary">LOC105369066</name>
</gene>
<evidence type="ECO:0000259" key="1">
    <source>
        <dbReference type="Pfam" id="PF00089"/>
    </source>
</evidence>
<dbReference type="Proteomes" id="UP000695007">
    <property type="component" value="Unplaced"/>
</dbReference>
<evidence type="ECO:0000313" key="2">
    <source>
        <dbReference type="Proteomes" id="UP000695007"/>
    </source>
</evidence>
<proteinExistence type="predicted"/>
<dbReference type="GO" id="GO:0004252">
    <property type="term" value="F:serine-type endopeptidase activity"/>
    <property type="evidence" value="ECO:0007669"/>
    <property type="project" value="InterPro"/>
</dbReference>
<dbReference type="AlphaFoldDB" id="A0AAJ6VJZ7"/>
<dbReference type="InterPro" id="IPR009003">
    <property type="entry name" value="Peptidase_S1_PA"/>
</dbReference>
<name>A0AAJ6VJZ7_9HYME</name>
<keyword evidence="2" id="KW-1185">Reference proteome</keyword>
<dbReference type="RefSeq" id="XP_011493778.1">
    <property type="nucleotide sequence ID" value="XM_011495476.1"/>
</dbReference>
<dbReference type="SUPFAM" id="SSF50494">
    <property type="entry name" value="Trypsin-like serine proteases"/>
    <property type="match status" value="1"/>
</dbReference>
<dbReference type="InterPro" id="IPR001254">
    <property type="entry name" value="Trypsin_dom"/>
</dbReference>
<accession>A0AAJ6VJZ7</accession>
<organism evidence="2 3">
    <name type="scientific">Ceratosolen solmsi marchali</name>
    <dbReference type="NCBI Taxonomy" id="326594"/>
    <lineage>
        <taxon>Eukaryota</taxon>
        <taxon>Metazoa</taxon>
        <taxon>Ecdysozoa</taxon>
        <taxon>Arthropoda</taxon>
        <taxon>Hexapoda</taxon>
        <taxon>Insecta</taxon>
        <taxon>Pterygota</taxon>
        <taxon>Neoptera</taxon>
        <taxon>Endopterygota</taxon>
        <taxon>Hymenoptera</taxon>
        <taxon>Apocrita</taxon>
        <taxon>Proctotrupomorpha</taxon>
        <taxon>Chalcidoidea</taxon>
        <taxon>Agaonidae</taxon>
        <taxon>Agaoninae</taxon>
        <taxon>Ceratosolen</taxon>
    </lineage>
</organism>
<sequence length="155" mass="17044">MPSTHFYGGNATIAGWGLSNNNTVSQILQTATTIILTKNDCETRISNIMEETASLDDIYMCSIADPYVLLNYGDSGGPVIYNGNIIAINKGTCPLRKNTVNTLEVNVHLNIDVLEIQDYPFAINTVILNLLLSQQVLSCMNTDEYIHFHLSGSED</sequence>